<accession>A0ABS9UTC5</accession>
<sequence>MISEGFLAEDEVIQSYAEVIGDMRSKRQEERNKREVIEETQDIRSKKQEKT</sequence>
<comment type="caution">
    <text evidence="2">The sequence shown here is derived from an EMBL/GenBank/DDBJ whole genome shotgun (WGS) entry which is preliminary data.</text>
</comment>
<organism evidence="2 3">
    <name type="scientific">Belliella calami</name>
    <dbReference type="NCBI Taxonomy" id="2923436"/>
    <lineage>
        <taxon>Bacteria</taxon>
        <taxon>Pseudomonadati</taxon>
        <taxon>Bacteroidota</taxon>
        <taxon>Cytophagia</taxon>
        <taxon>Cytophagales</taxon>
        <taxon>Cyclobacteriaceae</taxon>
        <taxon>Belliella</taxon>
    </lineage>
</organism>
<dbReference type="EMBL" id="JAKZGS010000022">
    <property type="protein sequence ID" value="MCH7399882.1"/>
    <property type="molecule type" value="Genomic_DNA"/>
</dbReference>
<reference evidence="2" key="1">
    <citation type="submission" date="2022-03" db="EMBL/GenBank/DDBJ databases">
        <title>De novo assembled genomes of Belliella spp. (Cyclobacteriaceae) strains.</title>
        <authorList>
            <person name="Szabo A."/>
            <person name="Korponai K."/>
            <person name="Felfoldi T."/>
        </authorList>
    </citation>
    <scope>NUCLEOTIDE SEQUENCE</scope>
    <source>
        <strain evidence="2">DSM 107340</strain>
    </source>
</reference>
<keyword evidence="3" id="KW-1185">Reference proteome</keyword>
<evidence type="ECO:0000313" key="3">
    <source>
        <dbReference type="Proteomes" id="UP001165488"/>
    </source>
</evidence>
<name>A0ABS9UTC5_9BACT</name>
<feature type="region of interest" description="Disordered" evidence="1">
    <location>
        <begin position="23"/>
        <end position="51"/>
    </location>
</feature>
<dbReference type="Proteomes" id="UP001165488">
    <property type="component" value="Unassembled WGS sequence"/>
</dbReference>
<evidence type="ECO:0000313" key="2">
    <source>
        <dbReference type="EMBL" id="MCH7399882.1"/>
    </source>
</evidence>
<gene>
    <name evidence="2" type="ORF">MM236_17945</name>
</gene>
<evidence type="ECO:0000256" key="1">
    <source>
        <dbReference type="SAM" id="MobiDB-lite"/>
    </source>
</evidence>
<protein>
    <submittedName>
        <fullName evidence="2">Uncharacterized protein</fullName>
    </submittedName>
</protein>
<proteinExistence type="predicted"/>
<dbReference type="RefSeq" id="WP_241276375.1">
    <property type="nucleotide sequence ID" value="NZ_JAKZGS010000022.1"/>
</dbReference>